<dbReference type="Gene3D" id="1.10.530.10">
    <property type="match status" value="1"/>
</dbReference>
<sequence length="790" mass="82201">VFSRTTGIDSDTTRQFFDSAFSTGAVSGSQVKDVQNAFVGAIKQSGMEGREKDQLKALQGILQSTSQGRSMSNEEVMNVMGMQSVLASSGVRSLTGEKGGQLLTDLNQGIRQGFNDSQVRMVFGQGTEYQGLAGRFALREKMDKGIADVDNVRRIAEWSKMQDGSEAGQNEAFATFVQSALGTEITAEQAKGLMDLYRKNALTDESIGKVLETDKSTGAKESQDKLAKYQGSSEAIDNQSDATTEKQATQLYDYGEKLRELNNAMGSLSPVTYTATAALAALAASATGAAASFLGGSLLRGRVSDRFPGGRGPQGGGGGRIGGFLTTTRTAVGGLFDPNVRRGGLPNTGPSGGGGPLNRFMSGTSFAAAEAGTAAGTAAGGGKIMQGLGKVGSFASKAALPLSIATSIGAVALAPEDKKGEAVGSAAGGIGGGMAGAALGASIGSVVPVVGTAIGGIAGGIIGSVGGSGIGGWLGGLFDPKKAEAAELPEEKQKAEPMNSQLDKQVDRENTNTKDRAENQRTDNLALERQNIKEYDSLLTRASRLLNQARMQGGIFGSLTGSAGGGGSAISGSSGSLKILPEGKKWANPSDLTNSDLGYTDGKLTAEDLNKWIDSKAPKNSLMRGMGEAFFKAGQESGLDPRYLIAHAAQETGWGTSNILKSKNNWFGIGAFDNSPFSSAKSFEGREKGIIEGAKWISENYYNKGNTTLSKMKQAGYATDPQWANRISSIMKGAPSGTGTMKVESTINVNVTGNDVSSKVTNSAEMKKMANDIQNRIYGMQYFAQETKRV</sequence>
<evidence type="ECO:0000313" key="5">
    <source>
        <dbReference type="Proteomes" id="UP000258501"/>
    </source>
</evidence>
<dbReference type="Pfam" id="PF01832">
    <property type="entry name" value="Glucosaminidase"/>
    <property type="match status" value="1"/>
</dbReference>
<dbReference type="EMBL" id="KC699836">
    <property type="protein sequence ID" value="AGK87014.1"/>
    <property type="molecule type" value="Genomic_DNA"/>
</dbReference>
<feature type="region of interest" description="Disordered" evidence="2">
    <location>
        <begin position="334"/>
        <end position="357"/>
    </location>
</feature>
<accession>R4JKF9</accession>
<gene>
    <name evidence="4" type="ORF">SIOphi_01030</name>
</gene>
<dbReference type="PANTHER" id="PTHR33308:SF9">
    <property type="entry name" value="PEPTIDOGLYCAN HYDROLASE FLGJ"/>
    <property type="match status" value="1"/>
</dbReference>
<proteinExistence type="predicted"/>
<protein>
    <submittedName>
        <fullName evidence="4">Endo-beta-N-acetylglucosaminidase LytB</fullName>
    </submittedName>
</protein>
<dbReference type="PANTHER" id="PTHR33308">
    <property type="entry name" value="PEPTIDOGLYCAN HYDROLASE FLGJ"/>
    <property type="match status" value="1"/>
</dbReference>
<evidence type="ECO:0000313" key="4">
    <source>
        <dbReference type="EMBL" id="AGK87014.1"/>
    </source>
</evidence>
<dbReference type="OrthoDB" id="14892at10239"/>
<feature type="compositionally biased region" description="Basic and acidic residues" evidence="2">
    <location>
        <begin position="504"/>
        <end position="521"/>
    </location>
</feature>
<dbReference type="InterPro" id="IPR051056">
    <property type="entry name" value="Glycosyl_Hydrolase_73"/>
</dbReference>
<dbReference type="SMART" id="SM00047">
    <property type="entry name" value="LYZ2"/>
    <property type="match status" value="1"/>
</dbReference>
<keyword evidence="5" id="KW-1185">Reference proteome</keyword>
<evidence type="ECO:0000256" key="1">
    <source>
        <dbReference type="ARBA" id="ARBA00022801"/>
    </source>
</evidence>
<feature type="compositionally biased region" description="Basic and acidic residues" evidence="2">
    <location>
        <begin position="485"/>
        <end position="495"/>
    </location>
</feature>
<feature type="non-terminal residue" evidence="4">
    <location>
        <position position="1"/>
    </location>
</feature>
<dbReference type="GO" id="GO:0004040">
    <property type="term" value="F:amidase activity"/>
    <property type="evidence" value="ECO:0007669"/>
    <property type="project" value="InterPro"/>
</dbReference>
<reference evidence="4 5" key="1">
    <citation type="submission" date="2013-02" db="EMBL/GenBank/DDBJ databases">
        <authorList>
            <person name="Lukaszewicz M."/>
            <person name="Biegalska A."/>
            <person name="Krasowska A."/>
        </authorList>
    </citation>
    <scope>NUCLEOTIDE SEQUENCE [LARGE SCALE GENOMIC DNA]</scope>
</reference>
<organism evidence="4 5">
    <name type="scientific">Bacillus phage SIOphi</name>
    <dbReference type="NCBI Taxonomy" id="1285382"/>
    <lineage>
        <taxon>Viruses</taxon>
        <taxon>Duplodnaviria</taxon>
        <taxon>Heunggongvirae</taxon>
        <taxon>Uroviricota</taxon>
        <taxon>Caudoviricetes</taxon>
        <taxon>Herelleviridae</taxon>
        <taxon>Bastillevirinae</taxon>
        <taxon>Siophivirus</taxon>
        <taxon>Siophivirus SIOphi</taxon>
    </lineage>
</organism>
<dbReference type="InterPro" id="IPR002901">
    <property type="entry name" value="MGlyc_endo_b_GlcNAc-like_dom"/>
</dbReference>
<evidence type="ECO:0000256" key="2">
    <source>
        <dbReference type="SAM" id="MobiDB-lite"/>
    </source>
</evidence>
<name>R4JKF9_9CAUD</name>
<keyword evidence="1" id="KW-0378">Hydrolase</keyword>
<feature type="domain" description="Mannosyl-glycoprotein endo-beta-N-acetylglucosamidase-like" evidence="3">
    <location>
        <begin position="614"/>
        <end position="744"/>
    </location>
</feature>
<dbReference type="Proteomes" id="UP000258501">
    <property type="component" value="Segment"/>
</dbReference>
<evidence type="ECO:0000259" key="3">
    <source>
        <dbReference type="SMART" id="SM00047"/>
    </source>
</evidence>
<feature type="region of interest" description="Disordered" evidence="2">
    <location>
        <begin position="485"/>
        <end position="524"/>
    </location>
</feature>